<evidence type="ECO:0000256" key="2">
    <source>
        <dbReference type="ARBA" id="ARBA00023239"/>
    </source>
</evidence>
<dbReference type="PANTHER" id="PTHR12192:SF2">
    <property type="entry name" value="GLUTATHIONE-SPECIFIC GAMMA-GLUTAMYLCYCLOTRANSFERASE 2"/>
    <property type="match status" value="1"/>
</dbReference>
<organism evidence="3 4">
    <name type="scientific">Jannaschia aquimarina</name>
    <dbReference type="NCBI Taxonomy" id="935700"/>
    <lineage>
        <taxon>Bacteria</taxon>
        <taxon>Pseudomonadati</taxon>
        <taxon>Pseudomonadota</taxon>
        <taxon>Alphaproteobacteria</taxon>
        <taxon>Rhodobacterales</taxon>
        <taxon>Roseobacteraceae</taxon>
        <taxon>Jannaschia</taxon>
    </lineage>
</organism>
<keyword evidence="2" id="KW-0456">Lyase</keyword>
<gene>
    <name evidence="3" type="ORF">jaqu_08170</name>
</gene>
<evidence type="ECO:0000256" key="1">
    <source>
        <dbReference type="ARBA" id="ARBA00012344"/>
    </source>
</evidence>
<dbReference type="EC" id="4.3.2.7" evidence="1"/>
<dbReference type="Proteomes" id="UP000032232">
    <property type="component" value="Unassembled WGS sequence"/>
</dbReference>
<protein>
    <recommendedName>
        <fullName evidence="1">glutathione-specific gamma-glutamylcyclotransferase</fullName>
        <ecNumber evidence="1">4.3.2.7</ecNumber>
    </recommendedName>
</protein>
<dbReference type="Pfam" id="PF04752">
    <property type="entry name" value="ChaC"/>
    <property type="match status" value="1"/>
</dbReference>
<comment type="caution">
    <text evidence="3">The sequence shown here is derived from an EMBL/GenBank/DDBJ whole genome shotgun (WGS) entry which is preliminary data.</text>
</comment>
<dbReference type="PATRIC" id="fig|935700.4.peg.861"/>
<dbReference type="GO" id="GO:0005737">
    <property type="term" value="C:cytoplasm"/>
    <property type="evidence" value="ECO:0007669"/>
    <property type="project" value="TreeGrafter"/>
</dbReference>
<dbReference type="InterPro" id="IPR036568">
    <property type="entry name" value="GGCT-like_sf"/>
</dbReference>
<dbReference type="OrthoDB" id="9795692at2"/>
<evidence type="ECO:0000313" key="3">
    <source>
        <dbReference type="EMBL" id="KIT17402.1"/>
    </source>
</evidence>
<name>A0A0D1CRK2_9RHOB</name>
<dbReference type="RefSeq" id="WP_043917674.1">
    <property type="nucleotide sequence ID" value="NZ_FZPF01000008.1"/>
</dbReference>
<dbReference type="GO" id="GO:0006751">
    <property type="term" value="P:glutathione catabolic process"/>
    <property type="evidence" value="ECO:0007669"/>
    <property type="project" value="InterPro"/>
</dbReference>
<dbReference type="AlphaFoldDB" id="A0A0D1CRK2"/>
<proteinExistence type="predicted"/>
<dbReference type="InterPro" id="IPR006840">
    <property type="entry name" value="ChaC"/>
</dbReference>
<reference evidence="3 4" key="1">
    <citation type="submission" date="2015-02" db="EMBL/GenBank/DDBJ databases">
        <title>Genome Sequence of Jannaschia aquimarina DSM28248, a member of the Roseobacter clade.</title>
        <authorList>
            <person name="Voget S."/>
            <person name="Daniel R."/>
        </authorList>
    </citation>
    <scope>NUCLEOTIDE SEQUENCE [LARGE SCALE GENOMIC DNA]</scope>
    <source>
        <strain evidence="3 4">GSW-M26</strain>
    </source>
</reference>
<dbReference type="STRING" id="935700.jaqu_08170"/>
<dbReference type="SUPFAM" id="SSF110857">
    <property type="entry name" value="Gamma-glutamyl cyclotransferase-like"/>
    <property type="match status" value="1"/>
</dbReference>
<accession>A0A0D1CRK2</accession>
<evidence type="ECO:0000313" key="4">
    <source>
        <dbReference type="Proteomes" id="UP000032232"/>
    </source>
</evidence>
<dbReference type="InterPro" id="IPR013024">
    <property type="entry name" value="GGCT-like"/>
</dbReference>
<dbReference type="GO" id="GO:0061928">
    <property type="term" value="F:glutathione specific gamma-glutamylcyclotransferase activity"/>
    <property type="evidence" value="ECO:0007669"/>
    <property type="project" value="UniProtKB-EC"/>
</dbReference>
<sequence>MTELWVFGYGSLIWNAGFDVAETRPARLTGYRRRFCMWSIHHRGTEAEPGLVLALEPAADVVCEGLALRAADPEPALAGLRERELVSSAYHERQLRLATPDGDVQAVAYVVDTTHRQYAADLSLEEQARIIARAHGGRGPNTEYLHNTADALASHDIHDPDIDRLTRLVRDAR</sequence>
<dbReference type="Gene3D" id="3.10.490.10">
    <property type="entry name" value="Gamma-glutamyl cyclotransferase-like"/>
    <property type="match status" value="1"/>
</dbReference>
<dbReference type="EMBL" id="JYFE01000018">
    <property type="protein sequence ID" value="KIT17402.1"/>
    <property type="molecule type" value="Genomic_DNA"/>
</dbReference>
<dbReference type="PANTHER" id="PTHR12192">
    <property type="entry name" value="CATION TRANSPORT PROTEIN CHAC-RELATED"/>
    <property type="match status" value="1"/>
</dbReference>
<dbReference type="CDD" id="cd06661">
    <property type="entry name" value="GGCT_like"/>
    <property type="match status" value="1"/>
</dbReference>
<keyword evidence="4" id="KW-1185">Reference proteome</keyword>